<gene>
    <name evidence="7" type="ORF">FDP41_007679</name>
</gene>
<organism evidence="7 8">
    <name type="scientific">Naegleria fowleri</name>
    <name type="common">Brain eating amoeba</name>
    <dbReference type="NCBI Taxonomy" id="5763"/>
    <lineage>
        <taxon>Eukaryota</taxon>
        <taxon>Discoba</taxon>
        <taxon>Heterolobosea</taxon>
        <taxon>Tetramitia</taxon>
        <taxon>Eutetramitia</taxon>
        <taxon>Vahlkampfiidae</taxon>
        <taxon>Naegleria</taxon>
    </lineage>
</organism>
<dbReference type="InterPro" id="IPR000225">
    <property type="entry name" value="Armadillo"/>
</dbReference>
<evidence type="ECO:0000256" key="2">
    <source>
        <dbReference type="ARBA" id="ARBA00004240"/>
    </source>
</evidence>
<dbReference type="OrthoDB" id="26149at2759"/>
<evidence type="ECO:0000256" key="3">
    <source>
        <dbReference type="ARBA" id="ARBA00004514"/>
    </source>
</evidence>
<dbReference type="InterPro" id="IPR016024">
    <property type="entry name" value="ARM-type_fold"/>
</dbReference>
<dbReference type="PANTHER" id="PTHR10957">
    <property type="entry name" value="RAP1 GTPASE-GDP DISSOCIATION STIMULATOR 1"/>
    <property type="match status" value="1"/>
</dbReference>
<dbReference type="SMART" id="SM00185">
    <property type="entry name" value="ARM"/>
    <property type="match status" value="4"/>
</dbReference>
<dbReference type="Gene3D" id="1.25.10.10">
    <property type="entry name" value="Leucine-rich Repeat Variant"/>
    <property type="match status" value="2"/>
</dbReference>
<dbReference type="SUPFAM" id="SSF48371">
    <property type="entry name" value="ARM repeat"/>
    <property type="match status" value="1"/>
</dbReference>
<dbReference type="EMBL" id="VFQX01000004">
    <property type="protein sequence ID" value="KAF0983764.1"/>
    <property type="molecule type" value="Genomic_DNA"/>
</dbReference>
<dbReference type="InterPro" id="IPR011989">
    <property type="entry name" value="ARM-like"/>
</dbReference>
<accession>A0A6A5CB33</accession>
<evidence type="ECO:0000313" key="7">
    <source>
        <dbReference type="EMBL" id="KAF0983764.1"/>
    </source>
</evidence>
<evidence type="ECO:0000256" key="4">
    <source>
        <dbReference type="ARBA" id="ARBA00022490"/>
    </source>
</evidence>
<dbReference type="VEuPathDB" id="AmoebaDB:FDP41_007679"/>
<dbReference type="VEuPathDB" id="AmoebaDB:NF0016490"/>
<dbReference type="GO" id="GO:0005829">
    <property type="term" value="C:cytosol"/>
    <property type="evidence" value="ECO:0007669"/>
    <property type="project" value="UniProtKB-SubCell"/>
</dbReference>
<dbReference type="GO" id="GO:0005739">
    <property type="term" value="C:mitochondrion"/>
    <property type="evidence" value="ECO:0007669"/>
    <property type="project" value="UniProtKB-SubCell"/>
</dbReference>
<dbReference type="GO" id="GO:0005783">
    <property type="term" value="C:endoplasmic reticulum"/>
    <property type="evidence" value="ECO:0007669"/>
    <property type="project" value="UniProtKB-SubCell"/>
</dbReference>
<evidence type="ECO:0000313" key="8">
    <source>
        <dbReference type="Proteomes" id="UP000444721"/>
    </source>
</evidence>
<evidence type="ECO:0000256" key="5">
    <source>
        <dbReference type="ARBA" id="ARBA00022824"/>
    </source>
</evidence>
<keyword evidence="4" id="KW-0963">Cytoplasm</keyword>
<keyword evidence="8" id="KW-1185">Reference proteome</keyword>
<name>A0A6A5CB33_NAEFO</name>
<evidence type="ECO:0000256" key="1">
    <source>
        <dbReference type="ARBA" id="ARBA00004173"/>
    </source>
</evidence>
<keyword evidence="5" id="KW-0256">Endoplasmic reticulum</keyword>
<reference evidence="7 8" key="1">
    <citation type="journal article" date="2019" name="Sci. Rep.">
        <title>Nanopore sequencing improves the draft genome of the human pathogenic amoeba Naegleria fowleri.</title>
        <authorList>
            <person name="Liechti N."/>
            <person name="Schurch N."/>
            <person name="Bruggmann R."/>
            <person name="Wittwer M."/>
        </authorList>
    </citation>
    <scope>NUCLEOTIDE SEQUENCE [LARGE SCALE GENOMIC DNA]</scope>
    <source>
        <strain evidence="7 8">ATCC 30894</strain>
    </source>
</reference>
<protein>
    <submittedName>
        <fullName evidence="7">Uncharacterized protein</fullName>
    </submittedName>
</protein>
<dbReference type="RefSeq" id="XP_044568477.1">
    <property type="nucleotide sequence ID" value="XM_044711449.1"/>
</dbReference>
<comment type="subcellular location">
    <subcellularLocation>
        <location evidence="3">Cytoplasm</location>
        <location evidence="3">Cytosol</location>
    </subcellularLocation>
    <subcellularLocation>
        <location evidence="2">Endoplasmic reticulum</location>
    </subcellularLocation>
    <subcellularLocation>
        <location evidence="1">Mitochondrion</location>
    </subcellularLocation>
</comment>
<dbReference type="AlphaFoldDB" id="A0A6A5CB33"/>
<dbReference type="GeneID" id="68114897"/>
<proteinExistence type="predicted"/>
<dbReference type="Proteomes" id="UP000444721">
    <property type="component" value="Unassembled WGS sequence"/>
</dbReference>
<dbReference type="GO" id="GO:0005085">
    <property type="term" value="F:guanyl-nucleotide exchange factor activity"/>
    <property type="evidence" value="ECO:0007669"/>
    <property type="project" value="InterPro"/>
</dbReference>
<comment type="caution">
    <text evidence="7">The sequence shown here is derived from an EMBL/GenBank/DDBJ whole genome shotgun (WGS) entry which is preliminary data.</text>
</comment>
<dbReference type="VEuPathDB" id="AmoebaDB:NfTy_006660"/>
<keyword evidence="6" id="KW-0496">Mitochondrion</keyword>
<evidence type="ECO:0000256" key="6">
    <source>
        <dbReference type="ARBA" id="ARBA00023128"/>
    </source>
</evidence>
<dbReference type="InterPro" id="IPR040144">
    <property type="entry name" value="RAP1GDS1"/>
</dbReference>
<sequence length="662" mass="74283">MLPQQQQASSSSLQEDLSEETTKNILNDNVNIGTIRSCIAKIENSEGSSIQELAECCRILADLARELINRDAIREVDGIPSICRLLQKHSEILDESKSVLYFQLCRLLGNLCFEHSVNALIICEEENHAVPVVNFICKFVDFSLQTNDSNLGKSACACLANFSHSDDGIRRKVVTAGGVKSLVSLVYKYKDNQEPGMLYHSLRALENVCDVEEACEAVVKLKIDSKDALDVIIDDILDNPSCEGNILSVAIKIVGLIGSHKEFNDLTIEHSNLITALDNIMMRYIEISEIMDGSDQEEEESVQEIITHVIHLLDVSLVKVNNKWAELLLKESKNFTSTLKKFVHTHTQLPAFKQRIQENVVEFLSNVAEIDCMQYFMATELDLIQPMVELIKSILKNLKVTSSSKLLRFVVKLLGFLALEDRNIPIMIENHVVEAFADILSTLFKNQLKEEYQEASPIAVQMNVFIQRNCCIALGNIGRTDASCKYIVSHGTTVPLVEMLSYFANSEESEIDVSLVINVLFAFSNLCKLKDNQSEIAKRHPDIFEIIYLLATKASHFAISFYSLDALANLIHGNEENTTLVLTKYPDLVSGLVELMKSRKDKVKVSFVVLKCLFCLFKQGKIAPHALSQDQEFMVILQEMETSTEDEKIGKLVNEVKQAGFI</sequence>
<dbReference type="OMA" id="RNCCIAL"/>